<gene>
    <name evidence="5" type="primary">Tsen54</name>
    <name evidence="5" type="ORF">G6Z78_0002094</name>
</gene>
<proteinExistence type="inferred from homology"/>
<dbReference type="GO" id="GO:0004519">
    <property type="term" value="F:endonuclease activity"/>
    <property type="evidence" value="ECO:0007669"/>
    <property type="project" value="UniProtKB-KW"/>
</dbReference>
<keyword evidence="5" id="KW-0540">Nuclease</keyword>
<dbReference type="GO" id="GO:0000214">
    <property type="term" value="C:tRNA-intron endonuclease complex"/>
    <property type="evidence" value="ECO:0007669"/>
    <property type="project" value="TreeGrafter"/>
</dbReference>
<keyword evidence="5" id="KW-0255">Endonuclease</keyword>
<feature type="domain" description="tRNA-splicing endonuclease subunit Sen54 N-terminal" evidence="4">
    <location>
        <begin position="68"/>
        <end position="134"/>
    </location>
</feature>
<reference evidence="5" key="1">
    <citation type="submission" date="2020-02" db="EMBL/GenBank/DDBJ databases">
        <title>Relaxed selection underlies rapid genomic changes in the transitions from sociality to social parasitism in ants.</title>
        <authorList>
            <person name="Bi X."/>
        </authorList>
    </citation>
    <scope>NUCLEOTIDE SEQUENCE</scope>
    <source>
        <strain evidence="5">BGI-DK2014c</strain>
        <tissue evidence="5">Whole body</tissue>
    </source>
</reference>
<dbReference type="Pfam" id="PF12928">
    <property type="entry name" value="tRNA_int_end_N2"/>
    <property type="match status" value="1"/>
</dbReference>
<evidence type="ECO:0000313" key="5">
    <source>
        <dbReference type="EMBL" id="KAG5321488.1"/>
    </source>
</evidence>
<evidence type="ECO:0000256" key="2">
    <source>
        <dbReference type="ARBA" id="ARBA00022694"/>
    </source>
</evidence>
<evidence type="ECO:0000313" key="6">
    <source>
        <dbReference type="Proteomes" id="UP000668214"/>
    </source>
</evidence>
<keyword evidence="6" id="KW-1185">Reference proteome</keyword>
<feature type="region of interest" description="Disordered" evidence="3">
    <location>
        <begin position="203"/>
        <end position="233"/>
    </location>
</feature>
<feature type="non-terminal residue" evidence="5">
    <location>
        <position position="1085"/>
    </location>
</feature>
<feature type="compositionally biased region" description="Polar residues" evidence="3">
    <location>
        <begin position="465"/>
        <end position="487"/>
    </location>
</feature>
<name>A0A836FB24_9HYME</name>
<sequence length="1085" mass="126799">MDEPPEKLPCNTLTAKELLCNKGISTCLLEEWERSLKTLPKSGKKHFEPDNSWLQNIQIEKGLKKRKDLLNVERVERISELASAEWLPSQKRALVTKRSGQDWSNFGLERNGSLYLLPEEALFLIETNCLELIWNGLSCSIQQAYEILIDDSVCTLEEYRVYSQLTRYGYRIQRYFYEESDKCNRSDELTLVKRKIIVDPENGLRMSDNQPQNKQNVKKSKRTLTNNMPETSDKSVNLNVEKHEKTTVQEFVKQVISDLVDQVVCNIVKRHENEPPTFREVENNVTEKTANSEEKNRHSKPEIISDETLLGNIKILRDTSCKVSWPGARIQRNVKQLPKRNDKVPFPEISIIDSDTSENSRYPEKRKAVSQIDELHMKKSKHEVIELSDDEVQELPRCMTRMEMLNLLPNIAFQSEINEKISRRYIPHNIRPQKSTYQYNRTMILNMQENDKRARQNCKNDRTNARQNTSHSRSPLAVNNRNASFQNQRSLLRSPSRAFYSVDQMHGTHISLPYTYRFPFNYFPDVYLQNRVTQNVFHNLFVAFGNHGNTIQQRSYTIQMNNFMIPIIEGYRTRHFFTENQLRHNFYQNTLWQQRFCQRRMIENASMHGSTHSVARRRHDDTNNLAGYEIINRPSFTTRLGTSSWTELKKRWFEEKTITIDDEDCKNLNESEEDCTEVQVVKFLNPLVSPRNVSSMTEIFSKLAIIKSAPERTVRRKKSKYKISYNVHSCTHHYKKANPGQPLYSLVVIRKEDSILQPVELNRLQQDAKGSQIVLAYVSMSISYIQPERIETLLPEHCETIILYSRGIIMDKEMEDPFPNIVCAFLPQIPNVRIKSFKIADHGSIQKTAEYREIMSTIVNRETSVTNHETCFMLFCNLEGRTTAKRWARAIQKSKENKIVSVWGGVLEDFYAQHIDDDSLYKRQTRHRIIHRMDIPSCVAVLITGSIQTWSIILQNRTKEQVEARLKLFKNEIKLKKHSIGFMFMCIARGNEMYNETNVESTIFKRFFPKVPLVGCSGYGEFGKSTIVDEVNKESKSFLSFLSENKSIYKSLFFFVLENTEECKCKRSKSWSNEFSTVFLILTYG</sequence>
<feature type="compositionally biased region" description="Basic and acidic residues" evidence="3">
    <location>
        <begin position="452"/>
        <end position="464"/>
    </location>
</feature>
<keyword evidence="5" id="KW-0378">Hydrolase</keyword>
<dbReference type="PANTHER" id="PTHR21027:SF1">
    <property type="entry name" value="TRNA-SPLICING ENDONUCLEASE SUBUNIT SEN54"/>
    <property type="match status" value="1"/>
</dbReference>
<feature type="compositionally biased region" description="Polar residues" evidence="3">
    <location>
        <begin position="223"/>
        <end position="233"/>
    </location>
</feature>
<comment type="caution">
    <text evidence="5">The sequence shown here is derived from an EMBL/GenBank/DDBJ whole genome shotgun (WGS) entry which is preliminary data.</text>
</comment>
<dbReference type="Proteomes" id="UP000668214">
    <property type="component" value="Unassembled WGS sequence"/>
</dbReference>
<dbReference type="InterPro" id="IPR024336">
    <property type="entry name" value="tRNA_splic_suSen54_N"/>
</dbReference>
<evidence type="ECO:0000259" key="4">
    <source>
        <dbReference type="Pfam" id="PF12928"/>
    </source>
</evidence>
<evidence type="ECO:0000256" key="1">
    <source>
        <dbReference type="ARBA" id="ARBA00005736"/>
    </source>
</evidence>
<dbReference type="AlphaFoldDB" id="A0A836FB24"/>
<comment type="similarity">
    <text evidence="1">Belongs to the SEN54 family.</text>
</comment>
<dbReference type="GO" id="GO:0000379">
    <property type="term" value="P:tRNA-type intron splice site recognition and cleavage"/>
    <property type="evidence" value="ECO:0007669"/>
    <property type="project" value="TreeGrafter"/>
</dbReference>
<feature type="non-terminal residue" evidence="5">
    <location>
        <position position="1"/>
    </location>
</feature>
<keyword evidence="2" id="KW-0819">tRNA processing</keyword>
<protein>
    <submittedName>
        <fullName evidence="5">SEN54 endonuclease</fullName>
    </submittedName>
</protein>
<evidence type="ECO:0000256" key="3">
    <source>
        <dbReference type="SAM" id="MobiDB-lite"/>
    </source>
</evidence>
<feature type="region of interest" description="Disordered" evidence="3">
    <location>
        <begin position="452"/>
        <end position="487"/>
    </location>
</feature>
<dbReference type="InterPro" id="IPR024337">
    <property type="entry name" value="tRNA_splic_suSen54"/>
</dbReference>
<dbReference type="PANTHER" id="PTHR21027">
    <property type="entry name" value="TRNA-SPLICING ENDONUCLEASE SUBUNIT SEN54"/>
    <property type="match status" value="1"/>
</dbReference>
<organism evidence="5 6">
    <name type="scientific">Pseudoatta argentina</name>
    <dbReference type="NCBI Taxonomy" id="621737"/>
    <lineage>
        <taxon>Eukaryota</taxon>
        <taxon>Metazoa</taxon>
        <taxon>Ecdysozoa</taxon>
        <taxon>Arthropoda</taxon>
        <taxon>Hexapoda</taxon>
        <taxon>Insecta</taxon>
        <taxon>Pterygota</taxon>
        <taxon>Neoptera</taxon>
        <taxon>Endopterygota</taxon>
        <taxon>Hymenoptera</taxon>
        <taxon>Apocrita</taxon>
        <taxon>Aculeata</taxon>
        <taxon>Formicoidea</taxon>
        <taxon>Formicidae</taxon>
        <taxon>Myrmicinae</taxon>
        <taxon>Pseudoatta</taxon>
    </lineage>
</organism>
<accession>A0A836FB24</accession>
<dbReference type="EMBL" id="JAANIA010001165">
    <property type="protein sequence ID" value="KAG5321488.1"/>
    <property type="molecule type" value="Genomic_DNA"/>
</dbReference>